<protein>
    <submittedName>
        <fullName evidence="12">Mercuric reductase</fullName>
    </submittedName>
</protein>
<evidence type="ECO:0000256" key="2">
    <source>
        <dbReference type="ARBA" id="ARBA00007532"/>
    </source>
</evidence>
<gene>
    <name evidence="12" type="ORF">GCM10023186_01520</name>
</gene>
<feature type="domain" description="FAD/NAD(P)-binding" evidence="11">
    <location>
        <begin position="7"/>
        <end position="328"/>
    </location>
</feature>
<dbReference type="SUPFAM" id="SSF51905">
    <property type="entry name" value="FAD/NAD(P)-binding domain"/>
    <property type="match status" value="1"/>
</dbReference>
<dbReference type="InterPro" id="IPR001100">
    <property type="entry name" value="Pyr_nuc-diS_OxRdtase"/>
</dbReference>
<evidence type="ECO:0000256" key="6">
    <source>
        <dbReference type="ARBA" id="ARBA00023002"/>
    </source>
</evidence>
<comment type="similarity">
    <text evidence="2 9">Belongs to the class-I pyridine nucleotide-disulfide oxidoreductase family.</text>
</comment>
<comment type="caution">
    <text evidence="12">The sequence shown here is derived from an EMBL/GenBank/DDBJ whole genome shotgun (WGS) entry which is preliminary data.</text>
</comment>
<dbReference type="SUPFAM" id="SSF55424">
    <property type="entry name" value="FAD/NAD-linked reductases, dimerisation (C-terminal) domain"/>
    <property type="match status" value="1"/>
</dbReference>
<evidence type="ECO:0000256" key="7">
    <source>
        <dbReference type="ARBA" id="ARBA00023157"/>
    </source>
</evidence>
<organism evidence="12 13">
    <name type="scientific">Hymenobacter koreensis</name>
    <dbReference type="NCBI Taxonomy" id="1084523"/>
    <lineage>
        <taxon>Bacteria</taxon>
        <taxon>Pseudomonadati</taxon>
        <taxon>Bacteroidota</taxon>
        <taxon>Cytophagia</taxon>
        <taxon>Cytophagales</taxon>
        <taxon>Hymenobacteraceae</taxon>
        <taxon>Hymenobacter</taxon>
    </lineage>
</organism>
<dbReference type="Proteomes" id="UP001500454">
    <property type="component" value="Unassembled WGS sequence"/>
</dbReference>
<dbReference type="EMBL" id="BAABHA010000001">
    <property type="protein sequence ID" value="GAA4372252.1"/>
    <property type="molecule type" value="Genomic_DNA"/>
</dbReference>
<dbReference type="PIRSF" id="PIRSF000350">
    <property type="entry name" value="Mercury_reductase_MerA"/>
    <property type="match status" value="1"/>
</dbReference>
<evidence type="ECO:0000256" key="3">
    <source>
        <dbReference type="ARBA" id="ARBA00022630"/>
    </source>
</evidence>
<keyword evidence="7" id="KW-1015">Disulfide bond</keyword>
<evidence type="ECO:0000256" key="4">
    <source>
        <dbReference type="ARBA" id="ARBA00022827"/>
    </source>
</evidence>
<dbReference type="InterPro" id="IPR036188">
    <property type="entry name" value="FAD/NAD-bd_sf"/>
</dbReference>
<dbReference type="RefSeq" id="WP_345220467.1">
    <property type="nucleotide sequence ID" value="NZ_BAABHA010000001.1"/>
</dbReference>
<dbReference type="Pfam" id="PF07992">
    <property type="entry name" value="Pyr_redox_2"/>
    <property type="match status" value="1"/>
</dbReference>
<evidence type="ECO:0000256" key="5">
    <source>
        <dbReference type="ARBA" id="ARBA00022857"/>
    </source>
</evidence>
<dbReference type="Gene3D" id="3.30.390.30">
    <property type="match status" value="1"/>
</dbReference>
<dbReference type="Pfam" id="PF02852">
    <property type="entry name" value="Pyr_redox_dim"/>
    <property type="match status" value="1"/>
</dbReference>
<sequence length="463" mass="50217">MPKTTSYDALIIGSGQAGNPLATALADAGRRVVLVESFQLGGSCINYGCVPTKTLLASAERTHAVRTAAEYGVRTHAPTVDMAAVIERKDALLRKLRAGIRSNLTVERPGITLLQGHARFTGPRSVQVALASGETTALTAPLIFINTGTRPAMPQLDGLNETPYLTTDQLLDLKELPAHLLIIGGGYIGLEFGQMYRRFGSQVTIVESGGQVLDREDADVSKALQAALANEGIEFVLNARTRRVSRNQAGELTLTVDTRTGERRLRGTHLLLATGRTPNTDDLGLDAAGIKTDEHGYIQVNERLKTGVRGVYALGDVHGGPQFTHISYDDYRVVRDALLRNKRRSAKDRPLPYAVFTEPQLGRIGLSETQAQEQNIPYRVAKLPVSTIGRAQQTGLAAGFWKILVGEDDRLLGAAILGPEGGDVMAVLQVSMVGRLKYQQLQEMVWAHPTWAEALNNVFARLK</sequence>
<dbReference type="InterPro" id="IPR023753">
    <property type="entry name" value="FAD/NAD-binding_dom"/>
</dbReference>
<evidence type="ECO:0000259" key="10">
    <source>
        <dbReference type="Pfam" id="PF02852"/>
    </source>
</evidence>
<evidence type="ECO:0000256" key="1">
    <source>
        <dbReference type="ARBA" id="ARBA00001974"/>
    </source>
</evidence>
<evidence type="ECO:0000256" key="9">
    <source>
        <dbReference type="RuleBase" id="RU003691"/>
    </source>
</evidence>
<dbReference type="PRINTS" id="PR00411">
    <property type="entry name" value="PNDRDTASEI"/>
</dbReference>
<keyword evidence="13" id="KW-1185">Reference proteome</keyword>
<evidence type="ECO:0000259" key="11">
    <source>
        <dbReference type="Pfam" id="PF07992"/>
    </source>
</evidence>
<dbReference type="PRINTS" id="PR00368">
    <property type="entry name" value="FADPNR"/>
</dbReference>
<comment type="cofactor">
    <cofactor evidence="1">
        <name>FAD</name>
        <dbReference type="ChEBI" id="CHEBI:57692"/>
    </cofactor>
</comment>
<dbReference type="InterPro" id="IPR016156">
    <property type="entry name" value="FAD/NAD-linked_Rdtase_dimer_sf"/>
</dbReference>
<dbReference type="InterPro" id="IPR004099">
    <property type="entry name" value="Pyr_nucl-diS_OxRdtase_dimer"/>
</dbReference>
<keyword evidence="3 9" id="KW-0285">Flavoprotein</keyword>
<proteinExistence type="inferred from homology"/>
<keyword evidence="4 9" id="KW-0274">FAD</keyword>
<keyword evidence="6 9" id="KW-0560">Oxidoreductase</keyword>
<evidence type="ECO:0000256" key="8">
    <source>
        <dbReference type="ARBA" id="ARBA00023284"/>
    </source>
</evidence>
<name>A0ABP8IUA7_9BACT</name>
<reference evidence="13" key="1">
    <citation type="journal article" date="2019" name="Int. J. Syst. Evol. Microbiol.">
        <title>The Global Catalogue of Microorganisms (GCM) 10K type strain sequencing project: providing services to taxonomists for standard genome sequencing and annotation.</title>
        <authorList>
            <consortium name="The Broad Institute Genomics Platform"/>
            <consortium name="The Broad Institute Genome Sequencing Center for Infectious Disease"/>
            <person name="Wu L."/>
            <person name="Ma J."/>
        </authorList>
    </citation>
    <scope>NUCLEOTIDE SEQUENCE [LARGE SCALE GENOMIC DNA]</scope>
    <source>
        <strain evidence="13">JCM 17924</strain>
    </source>
</reference>
<keyword evidence="8 9" id="KW-0676">Redox-active center</keyword>
<dbReference type="PANTHER" id="PTHR43014:SF2">
    <property type="entry name" value="MERCURIC REDUCTASE"/>
    <property type="match status" value="1"/>
</dbReference>
<dbReference type="PROSITE" id="PS00076">
    <property type="entry name" value="PYRIDINE_REDOX_1"/>
    <property type="match status" value="1"/>
</dbReference>
<feature type="domain" description="Pyridine nucleotide-disulphide oxidoreductase dimerisation" evidence="10">
    <location>
        <begin position="352"/>
        <end position="457"/>
    </location>
</feature>
<keyword evidence="5" id="KW-0521">NADP</keyword>
<dbReference type="PANTHER" id="PTHR43014">
    <property type="entry name" value="MERCURIC REDUCTASE"/>
    <property type="match status" value="1"/>
</dbReference>
<accession>A0ABP8IUA7</accession>
<dbReference type="InterPro" id="IPR012999">
    <property type="entry name" value="Pyr_OxRdtase_I_AS"/>
</dbReference>
<evidence type="ECO:0000313" key="13">
    <source>
        <dbReference type="Proteomes" id="UP001500454"/>
    </source>
</evidence>
<evidence type="ECO:0000313" key="12">
    <source>
        <dbReference type="EMBL" id="GAA4372252.1"/>
    </source>
</evidence>
<dbReference type="Gene3D" id="3.50.50.60">
    <property type="entry name" value="FAD/NAD(P)-binding domain"/>
    <property type="match status" value="2"/>
</dbReference>